<keyword evidence="2" id="KW-0255">Endonuclease</keyword>
<dbReference type="Pfam" id="PF03372">
    <property type="entry name" value="Exo_endo_phos"/>
    <property type="match status" value="1"/>
</dbReference>
<reference evidence="2 3" key="1">
    <citation type="submission" date="2019-12" db="EMBL/GenBank/DDBJ databases">
        <title>Nocardia sp. nov. ET3-3 isolated from soil.</title>
        <authorList>
            <person name="Kanchanasin P."/>
            <person name="Tanasupawat S."/>
            <person name="Yuki M."/>
            <person name="Kudo T."/>
        </authorList>
    </citation>
    <scope>NUCLEOTIDE SEQUENCE [LARGE SCALE GENOMIC DNA]</scope>
    <source>
        <strain evidence="2 3">ET3-3</strain>
    </source>
</reference>
<keyword evidence="3" id="KW-1185">Reference proteome</keyword>
<keyword evidence="2" id="KW-0540">Nuclease</keyword>
<name>A0A7K1UZY9_9NOCA</name>
<organism evidence="2 3">
    <name type="scientific">Nocardia terrae</name>
    <dbReference type="NCBI Taxonomy" id="2675851"/>
    <lineage>
        <taxon>Bacteria</taxon>
        <taxon>Bacillati</taxon>
        <taxon>Actinomycetota</taxon>
        <taxon>Actinomycetes</taxon>
        <taxon>Mycobacteriales</taxon>
        <taxon>Nocardiaceae</taxon>
        <taxon>Nocardia</taxon>
    </lineage>
</organism>
<feature type="domain" description="Endonuclease/exonuclease/phosphatase" evidence="1">
    <location>
        <begin position="5"/>
        <end position="227"/>
    </location>
</feature>
<dbReference type="EMBL" id="WRPP01000004">
    <property type="protein sequence ID" value="MVU79924.1"/>
    <property type="molecule type" value="Genomic_DNA"/>
</dbReference>
<keyword evidence="2" id="KW-0378">Hydrolase</keyword>
<protein>
    <submittedName>
        <fullName evidence="2">Endonuclease/exonuclease/phosphatase family protein</fullName>
    </submittedName>
</protein>
<proteinExistence type="predicted"/>
<dbReference type="GO" id="GO:0004519">
    <property type="term" value="F:endonuclease activity"/>
    <property type="evidence" value="ECO:0007669"/>
    <property type="project" value="UniProtKB-KW"/>
</dbReference>
<dbReference type="AlphaFoldDB" id="A0A7K1UZY9"/>
<dbReference type="GO" id="GO:0004527">
    <property type="term" value="F:exonuclease activity"/>
    <property type="evidence" value="ECO:0007669"/>
    <property type="project" value="UniProtKB-KW"/>
</dbReference>
<dbReference type="InterPro" id="IPR036691">
    <property type="entry name" value="Endo/exonu/phosph_ase_sf"/>
</dbReference>
<sequence>MITVATWNVLHRVHADNWDSDIAAGWPEEAERIAAVTAAVAARSETVVALMEVSGDQLASLRKALPAREFHVLDYPRVPTPRRRPNVLDQRSEHLVILVDGTARQVAVEPFDFALDPGKGALAIELDGLRIVATHVSGDRRRGGQLARLRELTPTGPAVLLGDFNIGRDELIAALGPEYAVAEFAPDALPTRPRDSGSKSQFIDHIATRGIPVRELTVEDVAGASDHNLVRAIVG</sequence>
<gene>
    <name evidence="2" type="ORF">GPX89_22100</name>
</gene>
<dbReference type="Gene3D" id="3.60.10.10">
    <property type="entry name" value="Endonuclease/exonuclease/phosphatase"/>
    <property type="match status" value="1"/>
</dbReference>
<evidence type="ECO:0000259" key="1">
    <source>
        <dbReference type="Pfam" id="PF03372"/>
    </source>
</evidence>
<evidence type="ECO:0000313" key="3">
    <source>
        <dbReference type="Proteomes" id="UP000466794"/>
    </source>
</evidence>
<dbReference type="Proteomes" id="UP000466794">
    <property type="component" value="Unassembled WGS sequence"/>
</dbReference>
<dbReference type="InterPro" id="IPR005135">
    <property type="entry name" value="Endo/exonuclease/phosphatase"/>
</dbReference>
<accession>A0A7K1UZY9</accession>
<evidence type="ECO:0000313" key="2">
    <source>
        <dbReference type="EMBL" id="MVU79924.1"/>
    </source>
</evidence>
<dbReference type="RefSeq" id="WP_328602167.1">
    <property type="nucleotide sequence ID" value="NZ_WRPP01000004.1"/>
</dbReference>
<keyword evidence="2" id="KW-0269">Exonuclease</keyword>
<dbReference type="SUPFAM" id="SSF56219">
    <property type="entry name" value="DNase I-like"/>
    <property type="match status" value="1"/>
</dbReference>
<comment type="caution">
    <text evidence="2">The sequence shown here is derived from an EMBL/GenBank/DDBJ whole genome shotgun (WGS) entry which is preliminary data.</text>
</comment>